<dbReference type="AlphaFoldDB" id="A0A430AJ13"/>
<evidence type="ECO:0000313" key="8">
    <source>
        <dbReference type="Proteomes" id="UP000288669"/>
    </source>
</evidence>
<proteinExistence type="inferred from homology"/>
<evidence type="ECO:0000256" key="4">
    <source>
        <dbReference type="ARBA" id="ARBA00022989"/>
    </source>
</evidence>
<dbReference type="GO" id="GO:0005886">
    <property type="term" value="C:plasma membrane"/>
    <property type="evidence" value="ECO:0007669"/>
    <property type="project" value="UniProtKB-SubCell"/>
</dbReference>
<dbReference type="OrthoDB" id="1769076at2"/>
<evidence type="ECO:0000256" key="3">
    <source>
        <dbReference type="ARBA" id="ARBA00022692"/>
    </source>
</evidence>
<gene>
    <name evidence="7" type="ORF">CBF30_01665</name>
</gene>
<keyword evidence="5 6" id="KW-0472">Membrane</keyword>
<accession>A0A430AJ13</accession>
<dbReference type="HAMAP" id="MF_00363">
    <property type="entry name" value="UPF0154"/>
    <property type="match status" value="1"/>
</dbReference>
<evidence type="ECO:0000256" key="5">
    <source>
        <dbReference type="ARBA" id="ARBA00023136"/>
    </source>
</evidence>
<evidence type="ECO:0000313" key="7">
    <source>
        <dbReference type="EMBL" id="RSU07974.1"/>
    </source>
</evidence>
<comment type="similarity">
    <text evidence="2 6">Belongs to the UPF0154 family.</text>
</comment>
<name>A0A430AJ13_9ENTE</name>
<reference evidence="7 8" key="1">
    <citation type="submission" date="2017-05" db="EMBL/GenBank/DDBJ databases">
        <title>Vagococcus spp. assemblies.</title>
        <authorList>
            <person name="Gulvik C.A."/>
        </authorList>
    </citation>
    <scope>NUCLEOTIDE SEQUENCE [LARGE SCALE GENOMIC DNA]</scope>
    <source>
        <strain evidence="7 8">DSM 24756</strain>
    </source>
</reference>
<evidence type="ECO:0000256" key="6">
    <source>
        <dbReference type="HAMAP-Rule" id="MF_00363"/>
    </source>
</evidence>
<evidence type="ECO:0000256" key="1">
    <source>
        <dbReference type="ARBA" id="ARBA00004167"/>
    </source>
</evidence>
<keyword evidence="6" id="KW-1003">Cell membrane</keyword>
<comment type="caution">
    <text evidence="7">The sequence shown here is derived from an EMBL/GenBank/DDBJ whole genome shotgun (WGS) entry which is preliminary data.</text>
</comment>
<organism evidence="7 8">
    <name type="scientific">Vagococcus entomophilus</name>
    <dbReference type="NCBI Taxonomy" id="1160095"/>
    <lineage>
        <taxon>Bacteria</taxon>
        <taxon>Bacillati</taxon>
        <taxon>Bacillota</taxon>
        <taxon>Bacilli</taxon>
        <taxon>Lactobacillales</taxon>
        <taxon>Enterococcaceae</taxon>
        <taxon>Vagococcus</taxon>
    </lineage>
</organism>
<dbReference type="Pfam" id="PF03672">
    <property type="entry name" value="UPF0154"/>
    <property type="match status" value="1"/>
</dbReference>
<keyword evidence="8" id="KW-1185">Reference proteome</keyword>
<keyword evidence="4 6" id="KW-1133">Transmembrane helix</keyword>
<protein>
    <recommendedName>
        <fullName evidence="6">UPF0154 protein CBF30_01665</fullName>
    </recommendedName>
</protein>
<keyword evidence="3 6" id="KW-0812">Transmembrane</keyword>
<sequence>MNTGLVILIVVIALIVGAIGGFFFARKYMQDYLKKNPPVNEDMLRMMMLQMGQKPSEKKIRQMMQNMKTQAKKSDK</sequence>
<dbReference type="InterPro" id="IPR005359">
    <property type="entry name" value="UPF0154"/>
</dbReference>
<dbReference type="EMBL" id="NGJZ01000001">
    <property type="protein sequence ID" value="RSU07974.1"/>
    <property type="molecule type" value="Genomic_DNA"/>
</dbReference>
<feature type="transmembrane region" description="Helical" evidence="6">
    <location>
        <begin position="6"/>
        <end position="25"/>
    </location>
</feature>
<comment type="subcellular location">
    <subcellularLocation>
        <location evidence="6">Cell membrane</location>
        <topology evidence="6">Single-pass membrane protein</topology>
    </subcellularLocation>
    <subcellularLocation>
        <location evidence="1">Membrane</location>
        <topology evidence="1">Single-pass membrane protein</topology>
    </subcellularLocation>
</comment>
<dbReference type="Proteomes" id="UP000288669">
    <property type="component" value="Unassembled WGS sequence"/>
</dbReference>
<dbReference type="RefSeq" id="WP_126822116.1">
    <property type="nucleotide sequence ID" value="NZ_JBHLWU010000001.1"/>
</dbReference>
<evidence type="ECO:0000256" key="2">
    <source>
        <dbReference type="ARBA" id="ARBA00006694"/>
    </source>
</evidence>